<evidence type="ECO:0000313" key="1">
    <source>
        <dbReference type="EMBL" id="SHF40185.1"/>
    </source>
</evidence>
<protein>
    <recommendedName>
        <fullName evidence="3">Lipoprotein</fullName>
    </recommendedName>
</protein>
<name>A0A1M5BCM9_9FLAO</name>
<dbReference type="OrthoDB" id="674555at2"/>
<gene>
    <name evidence="1" type="ORF">SAMN05444377_10827</name>
</gene>
<keyword evidence="2" id="KW-1185">Reference proteome</keyword>
<accession>A0A1M5BCM9</accession>
<organism evidence="1 2">
    <name type="scientific">Flavobacterium fontis</name>
    <dbReference type="NCBI Taxonomy" id="1124188"/>
    <lineage>
        <taxon>Bacteria</taxon>
        <taxon>Pseudomonadati</taxon>
        <taxon>Bacteroidota</taxon>
        <taxon>Flavobacteriia</taxon>
        <taxon>Flavobacteriales</taxon>
        <taxon>Flavobacteriaceae</taxon>
        <taxon>Flavobacterium</taxon>
    </lineage>
</organism>
<evidence type="ECO:0000313" key="2">
    <source>
        <dbReference type="Proteomes" id="UP000184147"/>
    </source>
</evidence>
<dbReference type="AlphaFoldDB" id="A0A1M5BCM9"/>
<reference evidence="1 2" key="1">
    <citation type="submission" date="2016-11" db="EMBL/GenBank/DDBJ databases">
        <authorList>
            <person name="Jaros S."/>
            <person name="Januszkiewicz K."/>
            <person name="Wedrychowicz H."/>
        </authorList>
    </citation>
    <scope>NUCLEOTIDE SEQUENCE [LARGE SCALE GENOMIC DNA]</scope>
    <source>
        <strain evidence="1 2">DSM 25660</strain>
    </source>
</reference>
<proteinExistence type="predicted"/>
<dbReference type="EMBL" id="FQVQ01000008">
    <property type="protein sequence ID" value="SHF40185.1"/>
    <property type="molecule type" value="Genomic_DNA"/>
</dbReference>
<sequence>MGKILTATIILTLISSCVLNRDHGKDIHTEYMDFNFKESHNEFIYKSKINAIADNDIYYKTNFSIKLPKNLKNWQISSNEFFFEYSGKEIIYINSGYKNKGQAGKWVIRDTNDDEIFNTLNSYWTKRKYSEGNLKVFNSSRVSKVYTDGKALILLYNIKKENFEKYFELIKSFEYIE</sequence>
<dbReference type="Proteomes" id="UP000184147">
    <property type="component" value="Unassembled WGS sequence"/>
</dbReference>
<dbReference type="RefSeq" id="WP_073363234.1">
    <property type="nucleotide sequence ID" value="NZ_FQVQ01000008.1"/>
</dbReference>
<evidence type="ECO:0008006" key="3">
    <source>
        <dbReference type="Google" id="ProtNLM"/>
    </source>
</evidence>
<dbReference type="PROSITE" id="PS51257">
    <property type="entry name" value="PROKAR_LIPOPROTEIN"/>
    <property type="match status" value="1"/>
</dbReference>